<keyword evidence="3" id="KW-1185">Reference proteome</keyword>
<dbReference type="EMBL" id="GL446503">
    <property type="protein sequence ID" value="EFN87674.1"/>
    <property type="molecule type" value="Genomic_DNA"/>
</dbReference>
<dbReference type="OrthoDB" id="10039452at2759"/>
<evidence type="ECO:0000313" key="2">
    <source>
        <dbReference type="EMBL" id="EFN87674.1"/>
    </source>
</evidence>
<dbReference type="InParanoid" id="E2B9F6"/>
<dbReference type="AlphaFoldDB" id="E2B9F6"/>
<gene>
    <name evidence="2" type="ORF">EAI_03986</name>
</gene>
<organism evidence="3">
    <name type="scientific">Harpegnathos saltator</name>
    <name type="common">Jerdon's jumping ant</name>
    <dbReference type="NCBI Taxonomy" id="610380"/>
    <lineage>
        <taxon>Eukaryota</taxon>
        <taxon>Metazoa</taxon>
        <taxon>Ecdysozoa</taxon>
        <taxon>Arthropoda</taxon>
        <taxon>Hexapoda</taxon>
        <taxon>Insecta</taxon>
        <taxon>Pterygota</taxon>
        <taxon>Neoptera</taxon>
        <taxon>Endopterygota</taxon>
        <taxon>Hymenoptera</taxon>
        <taxon>Apocrita</taxon>
        <taxon>Aculeata</taxon>
        <taxon>Formicoidea</taxon>
        <taxon>Formicidae</taxon>
        <taxon>Ponerinae</taxon>
        <taxon>Ponerini</taxon>
        <taxon>Harpegnathos</taxon>
    </lineage>
</organism>
<evidence type="ECO:0000313" key="3">
    <source>
        <dbReference type="Proteomes" id="UP000008237"/>
    </source>
</evidence>
<evidence type="ECO:0000256" key="1">
    <source>
        <dbReference type="SAM" id="MobiDB-lite"/>
    </source>
</evidence>
<feature type="region of interest" description="Disordered" evidence="1">
    <location>
        <begin position="67"/>
        <end position="92"/>
    </location>
</feature>
<accession>E2B9F6</accession>
<protein>
    <submittedName>
        <fullName evidence="2">Uncharacterized protein</fullName>
    </submittedName>
</protein>
<proteinExistence type="predicted"/>
<dbReference type="Proteomes" id="UP000008237">
    <property type="component" value="Unassembled WGS sequence"/>
</dbReference>
<reference evidence="2 3" key="1">
    <citation type="journal article" date="2010" name="Science">
        <title>Genomic comparison of the ants Camponotus floridanus and Harpegnathos saltator.</title>
        <authorList>
            <person name="Bonasio R."/>
            <person name="Zhang G."/>
            <person name="Ye C."/>
            <person name="Mutti N.S."/>
            <person name="Fang X."/>
            <person name="Qin N."/>
            <person name="Donahue G."/>
            <person name="Yang P."/>
            <person name="Li Q."/>
            <person name="Li C."/>
            <person name="Zhang P."/>
            <person name="Huang Z."/>
            <person name="Berger S.L."/>
            <person name="Reinberg D."/>
            <person name="Wang J."/>
            <person name="Liebig J."/>
        </authorList>
    </citation>
    <scope>NUCLEOTIDE SEQUENCE [LARGE SCALE GENOMIC DNA]</scope>
    <source>
        <strain evidence="2 3">R22 G/1</strain>
    </source>
</reference>
<name>E2B9F6_HARSA</name>
<sequence length="189" mass="21016">MSENPSTSKIVDVESLEERSFENEDFKAKISTVSIAMANSISNAVIDILNNSYVMVDEDLILNDDSDSENLHEKCTDDPTTDANYNPSDYAEPPRDYIPLEYKTKIVALAEAHPHWNLKTLQKQAKAYGRLEDKGVRSSETAEPLLNHGNTVSTRIEDEIRTISINPAGCIGAAFNSAECVERWFESGT</sequence>